<dbReference type="EMBL" id="BAAAHQ010000035">
    <property type="protein sequence ID" value="GAA0943533.1"/>
    <property type="molecule type" value="Genomic_DNA"/>
</dbReference>
<name>A0ABP4AZ30_9ACTN</name>
<dbReference type="InterPro" id="IPR017517">
    <property type="entry name" value="Maleyloyr_isom"/>
</dbReference>
<sequence length="230" mass="25339">MDLLKRYDPFDIFDFEAARLDSFFAGLDAEGWARPSRCEGWTVRDVLGHLAGEEMYNHAALDGTVKQLMGRMSSEGITGFNEFNEWCVAGRRGLPVEEVLAEWREKNAQTRARMRGRGRDGTLDTMVGDYPVGAQAFHYDSEYATHADDVGAPVSGEERAARDAWRVAVGRFALAEQEAEVEIEQTADQVRVRTDGASADLSYPEFVAATVGRAGDALDPRLAAALRCLA</sequence>
<accession>A0ABP4AZ30</accession>
<evidence type="ECO:0000313" key="3">
    <source>
        <dbReference type="Proteomes" id="UP001501578"/>
    </source>
</evidence>
<keyword evidence="3" id="KW-1185">Reference proteome</keyword>
<organism evidence="2 3">
    <name type="scientific">Nonomuraea longicatena</name>
    <dbReference type="NCBI Taxonomy" id="83682"/>
    <lineage>
        <taxon>Bacteria</taxon>
        <taxon>Bacillati</taxon>
        <taxon>Actinomycetota</taxon>
        <taxon>Actinomycetes</taxon>
        <taxon>Streptosporangiales</taxon>
        <taxon>Streptosporangiaceae</taxon>
        <taxon>Nonomuraea</taxon>
    </lineage>
</organism>
<dbReference type="RefSeq" id="WP_343953164.1">
    <property type="nucleotide sequence ID" value="NZ_BAAAHQ010000035.1"/>
</dbReference>
<dbReference type="Pfam" id="PF11716">
    <property type="entry name" value="MDMPI_N"/>
    <property type="match status" value="1"/>
</dbReference>
<reference evidence="3" key="1">
    <citation type="journal article" date="2019" name="Int. J. Syst. Evol. Microbiol.">
        <title>The Global Catalogue of Microorganisms (GCM) 10K type strain sequencing project: providing services to taxonomists for standard genome sequencing and annotation.</title>
        <authorList>
            <consortium name="The Broad Institute Genomics Platform"/>
            <consortium name="The Broad Institute Genome Sequencing Center for Infectious Disease"/>
            <person name="Wu L."/>
            <person name="Ma J."/>
        </authorList>
    </citation>
    <scope>NUCLEOTIDE SEQUENCE [LARGE SCALE GENOMIC DNA]</scope>
    <source>
        <strain evidence="3">JCM 11136</strain>
    </source>
</reference>
<evidence type="ECO:0000313" key="2">
    <source>
        <dbReference type="EMBL" id="GAA0943533.1"/>
    </source>
</evidence>
<dbReference type="Gene3D" id="1.20.120.450">
    <property type="entry name" value="dinb family like domain"/>
    <property type="match status" value="1"/>
</dbReference>
<dbReference type="Proteomes" id="UP001501578">
    <property type="component" value="Unassembled WGS sequence"/>
</dbReference>
<comment type="caution">
    <text evidence="2">The sequence shown here is derived from an EMBL/GenBank/DDBJ whole genome shotgun (WGS) entry which is preliminary data.</text>
</comment>
<evidence type="ECO:0000259" key="1">
    <source>
        <dbReference type="Pfam" id="PF11716"/>
    </source>
</evidence>
<protein>
    <recommendedName>
        <fullName evidence="1">Mycothiol-dependent maleylpyruvate isomerase metal-binding domain-containing protein</fullName>
    </recommendedName>
</protein>
<dbReference type="NCBIfam" id="TIGR03083">
    <property type="entry name" value="maleylpyruvate isomerase family mycothiol-dependent enzyme"/>
    <property type="match status" value="1"/>
</dbReference>
<dbReference type="InterPro" id="IPR024344">
    <property type="entry name" value="MDMPI_metal-binding"/>
</dbReference>
<gene>
    <name evidence="2" type="ORF">GCM10009560_56980</name>
</gene>
<dbReference type="InterPro" id="IPR034660">
    <property type="entry name" value="DinB/YfiT-like"/>
</dbReference>
<dbReference type="SUPFAM" id="SSF109854">
    <property type="entry name" value="DinB/YfiT-like putative metalloenzymes"/>
    <property type="match status" value="1"/>
</dbReference>
<proteinExistence type="predicted"/>
<feature type="domain" description="Mycothiol-dependent maleylpyruvate isomerase metal-binding" evidence="1">
    <location>
        <begin position="16"/>
        <end position="150"/>
    </location>
</feature>